<dbReference type="EMBL" id="CP014674">
    <property type="protein sequence ID" value="AOX17746.1"/>
    <property type="molecule type" value="Genomic_DNA"/>
</dbReference>
<accession>A0A1D8UVR4</accession>
<dbReference type="Proteomes" id="UP000179145">
    <property type="component" value="Chromosome"/>
</dbReference>
<dbReference type="AlphaFoldDB" id="A0A1D8UVR4"/>
<dbReference type="RefSeq" id="WP_029603572.1">
    <property type="nucleotide sequence ID" value="NZ_BJVW01000001.1"/>
</dbReference>
<gene>
    <name evidence="1" type="ORF">A0U89_12030</name>
</gene>
<evidence type="ECO:0000313" key="1">
    <source>
        <dbReference type="EMBL" id="AOX17746.1"/>
    </source>
</evidence>
<evidence type="ECO:0000313" key="2">
    <source>
        <dbReference type="Proteomes" id="UP000179145"/>
    </source>
</evidence>
<dbReference type="OrthoDB" id="7027411at2"/>
<keyword evidence="2" id="KW-1185">Reference proteome</keyword>
<dbReference type="eggNOG" id="COG4993">
    <property type="taxonomic scope" value="Bacteria"/>
</dbReference>
<name>A0A1D8UVR4_9PROT</name>
<dbReference type="STRING" id="153496.A0U89_12030"/>
<proteinExistence type="predicted"/>
<protein>
    <submittedName>
        <fullName evidence="1">Glycerol dehydrogenase</fullName>
    </submittedName>
</protein>
<organism evidence="1 2">
    <name type="scientific">Kozakia baliensis</name>
    <dbReference type="NCBI Taxonomy" id="153496"/>
    <lineage>
        <taxon>Bacteria</taxon>
        <taxon>Pseudomonadati</taxon>
        <taxon>Pseudomonadota</taxon>
        <taxon>Alphaproteobacteria</taxon>
        <taxon>Acetobacterales</taxon>
        <taxon>Acetobacteraceae</taxon>
        <taxon>Kozakia</taxon>
    </lineage>
</organism>
<reference evidence="1 2" key="1">
    <citation type="journal article" date="2016" name="Microb. Cell Fact.">
        <title>Dissection of exopolysaccharide biosynthesis in Kozakia baliensis.</title>
        <authorList>
            <person name="Brandt J.U."/>
            <person name="Jakob F."/>
            <person name="Behr J."/>
            <person name="Geissler A.J."/>
            <person name="Vogel R.F."/>
        </authorList>
    </citation>
    <scope>NUCLEOTIDE SEQUENCE [LARGE SCALE GENOMIC DNA]</scope>
    <source>
        <strain evidence="1 2">DSM 14400</strain>
    </source>
</reference>
<dbReference type="KEGG" id="kba:A0U89_12030"/>
<sequence length="127" mass="13923">MSSRTRPRRASDWATLLLGLVIAVFGLIFVAMGGYLAILGGSLYYVICGIVLVASGALIGLGRLLGAYLYILAWVGTILWTIYEVGFSWWEWLPRDFGPTILAILVVLALPVLRRQDTIRPISRGAV</sequence>